<evidence type="ECO:0000313" key="4">
    <source>
        <dbReference type="Proteomes" id="UP001064632"/>
    </source>
</evidence>
<dbReference type="Gene3D" id="3.10.450.50">
    <property type="match status" value="1"/>
</dbReference>
<evidence type="ECO:0000313" key="3">
    <source>
        <dbReference type="EMBL" id="UXI70386.1"/>
    </source>
</evidence>
<accession>A0ABY6BK48</accession>
<evidence type="ECO:0000259" key="2">
    <source>
        <dbReference type="Pfam" id="PF14534"/>
    </source>
</evidence>
<organism evidence="3 4">
    <name type="scientific">Tahibacter amnicola</name>
    <dbReference type="NCBI Taxonomy" id="2976241"/>
    <lineage>
        <taxon>Bacteria</taxon>
        <taxon>Pseudomonadati</taxon>
        <taxon>Pseudomonadota</taxon>
        <taxon>Gammaproteobacteria</taxon>
        <taxon>Lysobacterales</taxon>
        <taxon>Rhodanobacteraceae</taxon>
        <taxon>Tahibacter</taxon>
    </lineage>
</organism>
<dbReference type="Proteomes" id="UP001064632">
    <property type="component" value="Chromosome"/>
</dbReference>
<keyword evidence="4" id="KW-1185">Reference proteome</keyword>
<feature type="signal peptide" evidence="1">
    <location>
        <begin position="1"/>
        <end position="22"/>
    </location>
</feature>
<name>A0ABY6BK48_9GAMM</name>
<gene>
    <name evidence="3" type="ORF">N4264_12350</name>
</gene>
<dbReference type="EMBL" id="CP104694">
    <property type="protein sequence ID" value="UXI70386.1"/>
    <property type="molecule type" value="Genomic_DNA"/>
</dbReference>
<dbReference type="InterPro" id="IPR032710">
    <property type="entry name" value="NTF2-like_dom_sf"/>
</dbReference>
<keyword evidence="1" id="KW-0732">Signal</keyword>
<dbReference type="RefSeq" id="WP_261697336.1">
    <property type="nucleotide sequence ID" value="NZ_CP104694.1"/>
</dbReference>
<evidence type="ECO:0000256" key="1">
    <source>
        <dbReference type="SAM" id="SignalP"/>
    </source>
</evidence>
<protein>
    <submittedName>
        <fullName evidence="3">Nuclear transport factor 2 family protein</fullName>
    </submittedName>
</protein>
<dbReference type="SUPFAM" id="SSF54427">
    <property type="entry name" value="NTF2-like"/>
    <property type="match status" value="1"/>
</dbReference>
<feature type="chain" id="PRO_5046840464" evidence="1">
    <location>
        <begin position="23"/>
        <end position="145"/>
    </location>
</feature>
<reference evidence="3" key="1">
    <citation type="submission" date="2022-09" db="EMBL/GenBank/DDBJ databases">
        <title>Tahibacter sp. nov., isolated from a fresh water.</title>
        <authorList>
            <person name="Baek J.H."/>
            <person name="Lee J.K."/>
            <person name="Kim J.M."/>
            <person name="Jeon C.O."/>
        </authorList>
    </citation>
    <scope>NUCLEOTIDE SEQUENCE</scope>
    <source>
        <strain evidence="3">W38</strain>
    </source>
</reference>
<proteinExistence type="predicted"/>
<dbReference type="Pfam" id="PF14534">
    <property type="entry name" value="DUF4440"/>
    <property type="match status" value="1"/>
</dbReference>
<sequence>MKTKFRTAGVLLAVMASAPAFAGADEDAVKAADARLNALILQRDTEGARAMYADDFVLTTSSGKVKHKTDMVNEVAAPDVRMSVNQTSNIEVRVHGDTAVLTADLAQKGEYQGKSFDVVLDVTDTWIRVDGKWLLLAGHASKRPQ</sequence>
<dbReference type="InterPro" id="IPR027843">
    <property type="entry name" value="DUF4440"/>
</dbReference>
<feature type="domain" description="DUF4440" evidence="2">
    <location>
        <begin position="29"/>
        <end position="135"/>
    </location>
</feature>